<accession>A0A2D0N9F6</accession>
<comment type="caution">
    <text evidence="1">The sequence shown here is derived from an EMBL/GenBank/DDBJ whole genome shotgun (WGS) entry which is preliminary data.</text>
</comment>
<organism evidence="1 2">
    <name type="scientific">Flavilitoribacter nigricans (strain ATCC 23147 / DSM 23189 / NBRC 102662 / NCIMB 1420 / SS-2)</name>
    <name type="common">Lewinella nigricans</name>
    <dbReference type="NCBI Taxonomy" id="1122177"/>
    <lineage>
        <taxon>Bacteria</taxon>
        <taxon>Pseudomonadati</taxon>
        <taxon>Bacteroidota</taxon>
        <taxon>Saprospiria</taxon>
        <taxon>Saprospirales</taxon>
        <taxon>Lewinellaceae</taxon>
        <taxon>Flavilitoribacter</taxon>
    </lineage>
</organism>
<dbReference type="OrthoDB" id="1440613at2"/>
<gene>
    <name evidence="1" type="ORF">CRP01_19020</name>
</gene>
<evidence type="ECO:0000313" key="1">
    <source>
        <dbReference type="EMBL" id="PHN05115.1"/>
    </source>
</evidence>
<dbReference type="RefSeq" id="WP_099151662.1">
    <property type="nucleotide sequence ID" value="NZ_PDUD01000023.1"/>
</dbReference>
<proteinExistence type="predicted"/>
<reference evidence="1 2" key="1">
    <citation type="submission" date="2017-10" db="EMBL/GenBank/DDBJ databases">
        <title>The draft genome sequence of Lewinella nigricans NBRC 102662.</title>
        <authorList>
            <person name="Wang K."/>
        </authorList>
    </citation>
    <scope>NUCLEOTIDE SEQUENCE [LARGE SCALE GENOMIC DNA]</scope>
    <source>
        <strain evidence="1 2">NBRC 102662</strain>
    </source>
</reference>
<sequence length="166" mass="19168">MTKKKFTISNGNIELEVTVTSRDPLLGYCKLRICNFQLGTEEDLIYLKGYLLGGFVDILSSPINKNGIKDVELDDFFKESASEKTLKFNKVNFGTFTDDFLIRAFRDEEDIFIIWKFITPKKDLIFGDLVGYPRKTLYCKIKRVNLEEIVNNLDAIFSKLESMPPE</sequence>
<dbReference type="EMBL" id="PDUD01000023">
    <property type="protein sequence ID" value="PHN05115.1"/>
    <property type="molecule type" value="Genomic_DNA"/>
</dbReference>
<evidence type="ECO:0000313" key="2">
    <source>
        <dbReference type="Proteomes" id="UP000223913"/>
    </source>
</evidence>
<dbReference type="Proteomes" id="UP000223913">
    <property type="component" value="Unassembled WGS sequence"/>
</dbReference>
<name>A0A2D0N9F6_FLAN2</name>
<dbReference type="AlphaFoldDB" id="A0A2D0N9F6"/>
<protein>
    <submittedName>
        <fullName evidence="1">Uncharacterized protein</fullName>
    </submittedName>
</protein>
<keyword evidence="2" id="KW-1185">Reference proteome</keyword>